<dbReference type="RefSeq" id="WP_259084299.1">
    <property type="nucleotide sequence ID" value="NZ_JANTYZ010000026.1"/>
</dbReference>
<feature type="domain" description="Methyltransferase" evidence="1">
    <location>
        <begin position="70"/>
        <end position="166"/>
    </location>
</feature>
<keyword evidence="2" id="KW-0808">Transferase</keyword>
<accession>A0A9X2ZPT0</accession>
<proteinExistence type="predicted"/>
<evidence type="ECO:0000313" key="2">
    <source>
        <dbReference type="EMBL" id="MCS3866922.1"/>
    </source>
</evidence>
<keyword evidence="2" id="KW-0489">Methyltransferase</keyword>
<name>A0A9X2ZPT0_9BACT</name>
<dbReference type="AlphaFoldDB" id="A0A9X2ZPT0"/>
<dbReference type="GO" id="GO:0008168">
    <property type="term" value="F:methyltransferase activity"/>
    <property type="evidence" value="ECO:0007669"/>
    <property type="project" value="UniProtKB-KW"/>
</dbReference>
<evidence type="ECO:0000259" key="1">
    <source>
        <dbReference type="Pfam" id="PF13649"/>
    </source>
</evidence>
<dbReference type="InterPro" id="IPR041698">
    <property type="entry name" value="Methyltransf_25"/>
</dbReference>
<dbReference type="InterPro" id="IPR050447">
    <property type="entry name" value="Erg6_SMT_methyltransf"/>
</dbReference>
<gene>
    <name evidence="2" type="ORF">GGP82_003505</name>
</gene>
<dbReference type="GO" id="GO:0032259">
    <property type="term" value="P:methylation"/>
    <property type="evidence" value="ECO:0007669"/>
    <property type="project" value="UniProtKB-KW"/>
</dbReference>
<dbReference type="Gene3D" id="3.40.50.150">
    <property type="entry name" value="Vaccinia Virus protein VP39"/>
    <property type="match status" value="1"/>
</dbReference>
<dbReference type="Pfam" id="PF13649">
    <property type="entry name" value="Methyltransf_25"/>
    <property type="match status" value="1"/>
</dbReference>
<dbReference type="PANTHER" id="PTHR44068">
    <property type="entry name" value="ZGC:194242"/>
    <property type="match status" value="1"/>
</dbReference>
<organism evidence="2 3">
    <name type="scientific">Salinibacter ruber</name>
    <dbReference type="NCBI Taxonomy" id="146919"/>
    <lineage>
        <taxon>Bacteria</taxon>
        <taxon>Pseudomonadati</taxon>
        <taxon>Rhodothermota</taxon>
        <taxon>Rhodothermia</taxon>
        <taxon>Rhodothermales</taxon>
        <taxon>Salinibacteraceae</taxon>
        <taxon>Salinibacter</taxon>
    </lineage>
</organism>
<dbReference type="PANTHER" id="PTHR44068:SF11">
    <property type="entry name" value="GERANYL DIPHOSPHATE 2-C-METHYLTRANSFERASE"/>
    <property type="match status" value="1"/>
</dbReference>
<dbReference type="EMBL" id="JANTYZ010000026">
    <property type="protein sequence ID" value="MCS3866922.1"/>
    <property type="molecule type" value="Genomic_DNA"/>
</dbReference>
<protein>
    <submittedName>
        <fullName evidence="2">SAM-dependent methyltransferase</fullName>
    </submittedName>
</protein>
<evidence type="ECO:0000313" key="3">
    <source>
        <dbReference type="Proteomes" id="UP001155034"/>
    </source>
</evidence>
<comment type="caution">
    <text evidence="2">The sequence shown here is derived from an EMBL/GenBank/DDBJ whole genome shotgun (WGS) entry which is preliminary data.</text>
</comment>
<dbReference type="Proteomes" id="UP001155034">
    <property type="component" value="Unassembled WGS sequence"/>
</dbReference>
<dbReference type="CDD" id="cd02440">
    <property type="entry name" value="AdoMet_MTases"/>
    <property type="match status" value="1"/>
</dbReference>
<dbReference type="SUPFAM" id="SSF53335">
    <property type="entry name" value="S-adenosyl-L-methionine-dependent methyltransferases"/>
    <property type="match status" value="1"/>
</dbReference>
<dbReference type="InterPro" id="IPR029063">
    <property type="entry name" value="SAM-dependent_MTases_sf"/>
</dbReference>
<sequence length="289" mass="31965">MSSPDASLREYYEKNTRLFLYLSGGWSTHSLHRPVWGEGASTRAEAFAYPYRLVAHAGAPVARTEEPTRILDLGCGVGGGLLHLAEHSARPVSATGITLSPTQVELARDEARSRGLASQCTFRQGTFLDLPAIGPADLAYAIEAFVLASDPSRFFAEAASVVRPGGRLVIVDDMLADPDSRPAIDDRARRWVETFRAGWQADGLRSPTTVRSLARDEGFVCRGDRDLTPDLHLHRLRDRLIAWGVVPLKPLLWRWAYFRGLIGGHALQQCLAAGLIRYRCLVFERTETQ</sequence>
<reference evidence="2" key="1">
    <citation type="submission" date="2022-08" db="EMBL/GenBank/DDBJ databases">
        <title>Genomic Encyclopedia of Type Strains, Phase V (KMG-V): Genome sequencing to study the core and pangenomes of soil and plant-associated prokaryotes.</title>
        <authorList>
            <person name="Whitman W."/>
        </authorList>
    </citation>
    <scope>NUCLEOTIDE SEQUENCE</scope>
    <source>
        <strain evidence="2">SP2016B</strain>
    </source>
</reference>